<evidence type="ECO:0000256" key="3">
    <source>
        <dbReference type="ARBA" id="ARBA00010912"/>
    </source>
</evidence>
<feature type="binding site" evidence="13">
    <location>
        <position position="104"/>
    </location>
    <ligand>
        <name>Mg(2+)</name>
        <dbReference type="ChEBI" id="CHEBI:18420"/>
        <label>1</label>
        <note>catalytic</note>
    </ligand>
</feature>
<comment type="similarity">
    <text evidence="3 11">Belongs to the poly(A) polymerase family.</text>
</comment>
<evidence type="ECO:0000256" key="11">
    <source>
        <dbReference type="PIRNR" id="PIRNR018425"/>
    </source>
</evidence>
<feature type="binding site" evidence="12">
    <location>
        <begin position="89"/>
        <end position="91"/>
    </location>
    <ligand>
        <name>ATP</name>
        <dbReference type="ChEBI" id="CHEBI:30616"/>
    </ligand>
</feature>
<evidence type="ECO:0000313" key="18">
    <source>
        <dbReference type="EMBL" id="KAF1954703.1"/>
    </source>
</evidence>
<reference evidence="18" key="1">
    <citation type="journal article" date="2020" name="Stud. Mycol.">
        <title>101 Dothideomycetes genomes: a test case for predicting lifestyles and emergence of pathogens.</title>
        <authorList>
            <person name="Haridas S."/>
            <person name="Albert R."/>
            <person name="Binder M."/>
            <person name="Bloem J."/>
            <person name="Labutti K."/>
            <person name="Salamov A."/>
            <person name="Andreopoulos B."/>
            <person name="Baker S."/>
            <person name="Barry K."/>
            <person name="Bills G."/>
            <person name="Bluhm B."/>
            <person name="Cannon C."/>
            <person name="Castanera R."/>
            <person name="Culley D."/>
            <person name="Daum C."/>
            <person name="Ezra D."/>
            <person name="Gonzalez J."/>
            <person name="Henrissat B."/>
            <person name="Kuo A."/>
            <person name="Liang C."/>
            <person name="Lipzen A."/>
            <person name="Lutzoni F."/>
            <person name="Magnuson J."/>
            <person name="Mondo S."/>
            <person name="Nolan M."/>
            <person name="Ohm R."/>
            <person name="Pangilinan J."/>
            <person name="Park H.-J."/>
            <person name="Ramirez L."/>
            <person name="Alfaro M."/>
            <person name="Sun H."/>
            <person name="Tritt A."/>
            <person name="Yoshinaga Y."/>
            <person name="Zwiers L.-H."/>
            <person name="Turgeon B."/>
            <person name="Goodwin S."/>
            <person name="Spatafora J."/>
            <person name="Crous P."/>
            <person name="Grigoriev I."/>
        </authorList>
    </citation>
    <scope>NUCLEOTIDE SEQUENCE</scope>
    <source>
        <strain evidence="18">CBS 675.92</strain>
    </source>
</reference>
<keyword evidence="10 11" id="KW-0539">Nucleus</keyword>
<dbReference type="SUPFAM" id="SSF81631">
    <property type="entry name" value="PAP/OAS1 substrate-binding domain"/>
    <property type="match status" value="1"/>
</dbReference>
<dbReference type="GO" id="GO:0003723">
    <property type="term" value="F:RNA binding"/>
    <property type="evidence" value="ECO:0007669"/>
    <property type="project" value="UniProtKB-UniRule"/>
</dbReference>
<feature type="compositionally biased region" description="Basic and acidic residues" evidence="14">
    <location>
        <begin position="534"/>
        <end position="545"/>
    </location>
</feature>
<comment type="subcellular location">
    <subcellularLocation>
        <location evidence="2 11">Nucleus</location>
    </subcellularLocation>
</comment>
<feature type="region of interest" description="Disordered" evidence="14">
    <location>
        <begin position="530"/>
        <end position="585"/>
    </location>
</feature>
<dbReference type="PANTHER" id="PTHR10682:SF10">
    <property type="entry name" value="POLYNUCLEOTIDE ADENYLYLTRANSFERASE"/>
    <property type="match status" value="1"/>
</dbReference>
<evidence type="ECO:0000256" key="8">
    <source>
        <dbReference type="ARBA" id="ARBA00022840"/>
    </source>
</evidence>
<evidence type="ECO:0000259" key="17">
    <source>
        <dbReference type="Pfam" id="PF20750"/>
    </source>
</evidence>
<comment type="cofactor">
    <cofactor evidence="13">
        <name>Mg(2+)</name>
        <dbReference type="ChEBI" id="CHEBI:18420"/>
    </cofactor>
    <text evidence="13">Binds 2 magnesium ions. Also active with manganese.</text>
</comment>
<evidence type="ECO:0000256" key="13">
    <source>
        <dbReference type="PIRSR" id="PIRSR018425-2"/>
    </source>
</evidence>
<comment type="cofactor">
    <cofactor evidence="1">
        <name>Mn(2+)</name>
        <dbReference type="ChEBI" id="CHEBI:29035"/>
    </cofactor>
</comment>
<feature type="compositionally biased region" description="Polar residues" evidence="14">
    <location>
        <begin position="1"/>
        <end position="20"/>
    </location>
</feature>
<gene>
    <name evidence="18" type="ORF">CC80DRAFT_517332</name>
</gene>
<protein>
    <recommendedName>
        <fullName evidence="11">Poly(A) polymerase</fullName>
        <ecNumber evidence="11">2.7.7.19</ecNumber>
    </recommendedName>
</protein>
<dbReference type="GO" id="GO:0006397">
    <property type="term" value="P:mRNA processing"/>
    <property type="evidence" value="ECO:0007669"/>
    <property type="project" value="UniProtKB-KW"/>
</dbReference>
<evidence type="ECO:0000256" key="10">
    <source>
        <dbReference type="ARBA" id="ARBA00023242"/>
    </source>
</evidence>
<keyword evidence="19" id="KW-1185">Reference proteome</keyword>
<dbReference type="CDD" id="cd05402">
    <property type="entry name" value="NT_PAP_TUTase"/>
    <property type="match status" value="1"/>
</dbReference>
<dbReference type="FunFam" id="1.10.1410.10:FF:000001">
    <property type="entry name" value="Putative poly(A) polymerase gamma"/>
    <property type="match status" value="1"/>
</dbReference>
<feature type="domain" description="Poly(A) polymerase central" evidence="16">
    <location>
        <begin position="212"/>
        <end position="361"/>
    </location>
</feature>
<keyword evidence="9 13" id="KW-0460">Magnesium</keyword>
<keyword evidence="7 11" id="KW-0547">Nucleotide-binding</keyword>
<feature type="region of interest" description="Disordered" evidence="14">
    <location>
        <begin position="1"/>
        <end position="21"/>
    </location>
</feature>
<evidence type="ECO:0000256" key="1">
    <source>
        <dbReference type="ARBA" id="ARBA00001936"/>
    </source>
</evidence>
<feature type="binding site" evidence="13">
    <location>
        <position position="104"/>
    </location>
    <ligand>
        <name>Mg(2+)</name>
        <dbReference type="ChEBI" id="CHEBI:18420"/>
        <label>2</label>
        <note>catalytic</note>
    </ligand>
</feature>
<evidence type="ECO:0000256" key="12">
    <source>
        <dbReference type="PIRSR" id="PIRSR018425-1"/>
    </source>
</evidence>
<comment type="catalytic activity">
    <reaction evidence="11">
        <text>RNA(n) + ATP = RNA(n)-3'-adenine ribonucleotide + diphosphate</text>
        <dbReference type="Rhea" id="RHEA:11332"/>
        <dbReference type="Rhea" id="RHEA-COMP:14527"/>
        <dbReference type="Rhea" id="RHEA-COMP:17347"/>
        <dbReference type="ChEBI" id="CHEBI:30616"/>
        <dbReference type="ChEBI" id="CHEBI:33019"/>
        <dbReference type="ChEBI" id="CHEBI:140395"/>
        <dbReference type="ChEBI" id="CHEBI:173115"/>
        <dbReference type="EC" id="2.7.7.19"/>
    </reaction>
</comment>
<dbReference type="Gene3D" id="3.30.70.590">
    <property type="entry name" value="Poly(A) polymerase predicted RNA binding domain"/>
    <property type="match status" value="1"/>
</dbReference>
<evidence type="ECO:0000256" key="2">
    <source>
        <dbReference type="ARBA" id="ARBA00004123"/>
    </source>
</evidence>
<evidence type="ECO:0000259" key="15">
    <source>
        <dbReference type="Pfam" id="PF04926"/>
    </source>
</evidence>
<dbReference type="EMBL" id="ML976997">
    <property type="protein sequence ID" value="KAF1954703.1"/>
    <property type="molecule type" value="Genomic_DNA"/>
</dbReference>
<dbReference type="OrthoDB" id="412748at2759"/>
<proteinExistence type="inferred from homology"/>
<dbReference type="AlphaFoldDB" id="A0A6A5TP79"/>
<dbReference type="InterPro" id="IPR011068">
    <property type="entry name" value="NuclTrfase_I-like_C"/>
</dbReference>
<evidence type="ECO:0000256" key="5">
    <source>
        <dbReference type="ARBA" id="ARBA00022679"/>
    </source>
</evidence>
<feature type="compositionally biased region" description="Basic and acidic residues" evidence="14">
    <location>
        <begin position="565"/>
        <end position="575"/>
    </location>
</feature>
<dbReference type="Pfam" id="PF04926">
    <property type="entry name" value="PAP_RNA-bind"/>
    <property type="match status" value="1"/>
</dbReference>
<evidence type="ECO:0000256" key="6">
    <source>
        <dbReference type="ARBA" id="ARBA00022723"/>
    </source>
</evidence>
<dbReference type="Proteomes" id="UP000800035">
    <property type="component" value="Unassembled WGS sequence"/>
</dbReference>
<dbReference type="SUPFAM" id="SSF55003">
    <property type="entry name" value="PAP/Archaeal CCA-adding enzyme, C-terminal domain"/>
    <property type="match status" value="1"/>
</dbReference>
<accession>A0A6A5TP79</accession>
<dbReference type="GO" id="GO:0031123">
    <property type="term" value="P:RNA 3'-end processing"/>
    <property type="evidence" value="ECO:0007669"/>
    <property type="project" value="InterPro"/>
</dbReference>
<feature type="binding site" evidence="13">
    <location>
        <position position="159"/>
    </location>
    <ligand>
        <name>Mg(2+)</name>
        <dbReference type="ChEBI" id="CHEBI:18420"/>
        <label>2</label>
        <note>catalytic</note>
    </ligand>
</feature>
<name>A0A6A5TP79_9PLEO</name>
<feature type="binding site" evidence="12">
    <location>
        <position position="159"/>
    </location>
    <ligand>
        <name>ATP</name>
        <dbReference type="ChEBI" id="CHEBI:30616"/>
    </ligand>
</feature>
<dbReference type="Pfam" id="PF20750">
    <property type="entry name" value="PAP_NTPase"/>
    <property type="match status" value="1"/>
</dbReference>
<feature type="domain" description="Poly(A) polymerase RNA-binding" evidence="15">
    <location>
        <begin position="363"/>
        <end position="540"/>
    </location>
</feature>
<sequence>MAEQSTKQWGLTRSISTTPPQEKDLKLTDELVAYLKVRENFETPEGIERRKQVIDHVTKVTKAFIAHVGQQQRLAPDVVSKLGGKVVTFGSYALGAYGPTSDIDTCILAPRNVSREDFFRTFPHMFRDMSDPAEITEFVEVPDAFVPIIKMEYRGVSIDLLFASLPSQATIPDDLDYRDVLILRGLDEVGSRTVNGPRVVKELLDAIPEHKSFRYALRTIKLWSNMRGIYGAVFGYPGGIAWAIMVARIAQLFPNACGATIVCKFFNLIQKWEWPRPIMLNNLVGGTEAQKVPMPQWNPTQNRGDRAHIMPVITPAYPQMCSTHLITRTTFDVIINECQRASNIVARIQERRTTWDELFERHTFFTKDHKVYLSVIATSLTKDADEKFKGWVQSKISRLAKNIEEGDYNEDLQPLKKARPYMKSFDRVHRCANQDEIERVKQGVLDFWIKKDDLPKSGEPSTDGGSSLVYTSTFYIGLTLPEDSKSLDISHPVSTFKHQVENSEVNKNFDPTQMFCRVVHTRHVNLPDDVFVEGETKPTKPPKDRDRRRRKDRTNGSSAKSRKRHIEETEPEVRSSRPAKTSRQF</sequence>
<feature type="binding site" evidence="13">
    <location>
        <position position="102"/>
    </location>
    <ligand>
        <name>Mg(2+)</name>
        <dbReference type="ChEBI" id="CHEBI:18420"/>
        <label>1</label>
        <note>catalytic</note>
    </ligand>
</feature>
<dbReference type="SUPFAM" id="SSF81301">
    <property type="entry name" value="Nucleotidyltransferase"/>
    <property type="match status" value="1"/>
</dbReference>
<evidence type="ECO:0000313" key="19">
    <source>
        <dbReference type="Proteomes" id="UP000800035"/>
    </source>
</evidence>
<evidence type="ECO:0000256" key="9">
    <source>
        <dbReference type="ARBA" id="ARBA00022842"/>
    </source>
</evidence>
<feature type="binding site" evidence="12">
    <location>
        <position position="221"/>
    </location>
    <ligand>
        <name>ATP</name>
        <dbReference type="ChEBI" id="CHEBI:30616"/>
    </ligand>
</feature>
<dbReference type="GO" id="GO:1990817">
    <property type="term" value="F:poly(A) RNA polymerase activity"/>
    <property type="evidence" value="ECO:0007669"/>
    <property type="project" value="UniProtKB-UniRule"/>
</dbReference>
<keyword evidence="8 11" id="KW-0067">ATP-binding</keyword>
<dbReference type="Gene3D" id="3.30.460.10">
    <property type="entry name" value="Beta Polymerase, domain 2"/>
    <property type="match status" value="1"/>
</dbReference>
<dbReference type="InterPro" id="IPR014492">
    <property type="entry name" value="PolyA_polymerase"/>
</dbReference>
<dbReference type="PIRSF" id="PIRSF018425">
    <property type="entry name" value="PolyA_polymerase"/>
    <property type="match status" value="1"/>
</dbReference>
<organism evidence="18 19">
    <name type="scientific">Byssothecium circinans</name>
    <dbReference type="NCBI Taxonomy" id="147558"/>
    <lineage>
        <taxon>Eukaryota</taxon>
        <taxon>Fungi</taxon>
        <taxon>Dikarya</taxon>
        <taxon>Ascomycota</taxon>
        <taxon>Pezizomycotina</taxon>
        <taxon>Dothideomycetes</taxon>
        <taxon>Pleosporomycetidae</taxon>
        <taxon>Pleosporales</taxon>
        <taxon>Massarineae</taxon>
        <taxon>Massarinaceae</taxon>
        <taxon>Byssothecium</taxon>
    </lineage>
</organism>
<feature type="binding site" evidence="12">
    <location>
        <position position="230"/>
    </location>
    <ligand>
        <name>ATP</name>
        <dbReference type="ChEBI" id="CHEBI:30616"/>
    </ligand>
</feature>
<dbReference type="Gene3D" id="1.10.1410.10">
    <property type="match status" value="1"/>
</dbReference>
<dbReference type="FunFam" id="3.30.460.10:FF:000002">
    <property type="entry name" value="Poly(A) polymerase alpha, putative"/>
    <property type="match status" value="1"/>
</dbReference>
<keyword evidence="6 13" id="KW-0479">Metal-binding</keyword>
<comment type="function">
    <text evidence="11">Polymerase that creates the 3'-poly(A) tail of mRNA's.</text>
</comment>
<evidence type="ECO:0000256" key="14">
    <source>
        <dbReference type="SAM" id="MobiDB-lite"/>
    </source>
</evidence>
<dbReference type="GO" id="GO:0005634">
    <property type="term" value="C:nucleus"/>
    <property type="evidence" value="ECO:0007669"/>
    <property type="project" value="UniProtKB-SubCell"/>
</dbReference>
<dbReference type="GO" id="GO:0005524">
    <property type="term" value="F:ATP binding"/>
    <property type="evidence" value="ECO:0007669"/>
    <property type="project" value="UniProtKB-UniRule"/>
</dbReference>
<dbReference type="Pfam" id="PF04928">
    <property type="entry name" value="PAP_central"/>
    <property type="match status" value="1"/>
</dbReference>
<dbReference type="GO" id="GO:0046872">
    <property type="term" value="F:metal ion binding"/>
    <property type="evidence" value="ECO:0007669"/>
    <property type="project" value="UniProtKB-KW"/>
</dbReference>
<evidence type="ECO:0000259" key="16">
    <source>
        <dbReference type="Pfam" id="PF04928"/>
    </source>
</evidence>
<dbReference type="InterPro" id="IPR007012">
    <property type="entry name" value="PolA_pol_cen_dom"/>
</dbReference>
<evidence type="ECO:0000256" key="4">
    <source>
        <dbReference type="ARBA" id="ARBA00022664"/>
    </source>
</evidence>
<dbReference type="InterPro" id="IPR043519">
    <property type="entry name" value="NT_sf"/>
</dbReference>
<feature type="binding site" evidence="13">
    <location>
        <position position="102"/>
    </location>
    <ligand>
        <name>Mg(2+)</name>
        <dbReference type="ChEBI" id="CHEBI:18420"/>
        <label>2</label>
        <note>catalytic</note>
    </ligand>
</feature>
<dbReference type="EC" id="2.7.7.19" evidence="11"/>
<keyword evidence="5 11" id="KW-0808">Transferase</keyword>
<feature type="binding site" evidence="12">
    <location>
        <begin position="102"/>
        <end position="104"/>
    </location>
    <ligand>
        <name>ATP</name>
        <dbReference type="ChEBI" id="CHEBI:30616"/>
    </ligand>
</feature>
<evidence type="ECO:0000256" key="7">
    <source>
        <dbReference type="ARBA" id="ARBA00022741"/>
    </source>
</evidence>
<dbReference type="InterPro" id="IPR048840">
    <property type="entry name" value="PolA_pol_NTPase"/>
</dbReference>
<feature type="domain" description="Poly(A) polymerase nucleotidyltransferase" evidence="17">
    <location>
        <begin position="10"/>
        <end position="206"/>
    </location>
</feature>
<dbReference type="PANTHER" id="PTHR10682">
    <property type="entry name" value="POLY A POLYMERASE"/>
    <property type="match status" value="1"/>
</dbReference>
<keyword evidence="4 11" id="KW-0507">mRNA processing</keyword>
<dbReference type="InterPro" id="IPR007010">
    <property type="entry name" value="PolA_pol_RNA-bd_dom"/>
</dbReference>